<dbReference type="EMBL" id="FUIG01000070">
    <property type="protein sequence ID" value="SJM35067.1"/>
    <property type="molecule type" value="Genomic_DNA"/>
</dbReference>
<name>A0A2P9AVC9_9HYPH</name>
<accession>A0A2P9AVC9</accession>
<evidence type="ECO:0000313" key="2">
    <source>
        <dbReference type="EMBL" id="SJM35067.1"/>
    </source>
</evidence>
<dbReference type="AlphaFoldDB" id="A0A2P9AVC9"/>
<keyword evidence="1" id="KW-0812">Transmembrane</keyword>
<proteinExistence type="predicted"/>
<reference evidence="3" key="1">
    <citation type="submission" date="2016-12" db="EMBL/GenBank/DDBJ databases">
        <authorList>
            <person name="Brunel B."/>
        </authorList>
    </citation>
    <scope>NUCLEOTIDE SEQUENCE [LARGE SCALE GENOMIC DNA]</scope>
</reference>
<keyword evidence="1" id="KW-0472">Membrane</keyword>
<gene>
    <name evidence="2" type="ORF">BQ8482_60078</name>
</gene>
<protein>
    <submittedName>
        <fullName evidence="2">Membrane protein</fullName>
    </submittedName>
</protein>
<sequence>MRTIAYRTAHDWTDTNDSTAKAVCFLIAGLGGLAALAISFSMTLYEAAHPPKVPVVQAGQQIDTGRWFVTLRTARVGTVPPTGVPPSQPVQLVMVDLDVVNRSATPNNVLYRVVTLSAPAQELPMPTVYLDRDKYLAGYFNPNMPERLTMAWEWPAGVPVPDKVTVTVTGQIYKLRDNLYGASGWYDRDPVATVDLPVEKAP</sequence>
<keyword evidence="1" id="KW-1133">Transmembrane helix</keyword>
<dbReference type="RefSeq" id="WP_133254879.1">
    <property type="nucleotide sequence ID" value="NZ_FUIG01000070.1"/>
</dbReference>
<feature type="transmembrane region" description="Helical" evidence="1">
    <location>
        <begin position="20"/>
        <end position="45"/>
    </location>
</feature>
<evidence type="ECO:0000256" key="1">
    <source>
        <dbReference type="SAM" id="Phobius"/>
    </source>
</evidence>
<evidence type="ECO:0000313" key="3">
    <source>
        <dbReference type="Proteomes" id="UP000245698"/>
    </source>
</evidence>
<organism evidence="2 3">
    <name type="scientific">Mesorhizobium delmotii</name>
    <dbReference type="NCBI Taxonomy" id="1631247"/>
    <lineage>
        <taxon>Bacteria</taxon>
        <taxon>Pseudomonadati</taxon>
        <taxon>Pseudomonadota</taxon>
        <taxon>Alphaproteobacteria</taxon>
        <taxon>Hyphomicrobiales</taxon>
        <taxon>Phyllobacteriaceae</taxon>
        <taxon>Mesorhizobium</taxon>
    </lineage>
</organism>
<dbReference type="Proteomes" id="UP000245698">
    <property type="component" value="Unassembled WGS sequence"/>
</dbReference>
<keyword evidence="3" id="KW-1185">Reference proteome</keyword>